<feature type="region of interest" description="Disordered" evidence="8">
    <location>
        <begin position="1"/>
        <end position="46"/>
    </location>
</feature>
<dbReference type="Pfam" id="PF03017">
    <property type="entry name" value="Transposase_23"/>
    <property type="match status" value="1"/>
</dbReference>
<dbReference type="Proteomes" id="UP000694240">
    <property type="component" value="Chromosome 12"/>
</dbReference>
<keyword evidence="15" id="KW-1185">Reference proteome</keyword>
<dbReference type="Pfam" id="PF02992">
    <property type="entry name" value="Transposase_21"/>
    <property type="match status" value="1"/>
</dbReference>
<keyword evidence="4 9" id="KW-1133">Transmembrane helix</keyword>
<feature type="compositionally biased region" description="Polar residues" evidence="8">
    <location>
        <begin position="1701"/>
        <end position="1728"/>
    </location>
</feature>
<comment type="subcellular location">
    <subcellularLocation>
        <location evidence="1">Membrane</location>
        <topology evidence="1">Multi-pass membrane protein</topology>
    </subcellularLocation>
</comment>
<dbReference type="InterPro" id="IPR004264">
    <property type="entry name" value="Transposase_23"/>
</dbReference>
<feature type="compositionally biased region" description="Basic and acidic residues" evidence="8">
    <location>
        <begin position="1319"/>
        <end position="1346"/>
    </location>
</feature>
<evidence type="ECO:0000259" key="12">
    <source>
        <dbReference type="Pfam" id="PF13963"/>
    </source>
</evidence>
<feature type="compositionally biased region" description="Basic residues" evidence="8">
    <location>
        <begin position="1144"/>
        <end position="1154"/>
    </location>
</feature>
<dbReference type="Pfam" id="PF26133">
    <property type="entry name" value="DUF8039"/>
    <property type="match status" value="2"/>
</dbReference>
<evidence type="ECO:0000259" key="13">
    <source>
        <dbReference type="Pfam" id="PF26133"/>
    </source>
</evidence>
<dbReference type="Pfam" id="PF13962">
    <property type="entry name" value="PGG"/>
    <property type="match status" value="1"/>
</dbReference>
<feature type="region of interest" description="Disordered" evidence="8">
    <location>
        <begin position="1435"/>
        <end position="1454"/>
    </location>
</feature>
<evidence type="ECO:0000256" key="2">
    <source>
        <dbReference type="ARBA" id="ARBA00022692"/>
    </source>
</evidence>
<evidence type="ECO:0000256" key="6">
    <source>
        <dbReference type="ARBA" id="ARBA00023136"/>
    </source>
</evidence>
<feature type="region of interest" description="Disordered" evidence="8">
    <location>
        <begin position="1083"/>
        <end position="1159"/>
    </location>
</feature>
<dbReference type="GO" id="GO:0005886">
    <property type="term" value="C:plasma membrane"/>
    <property type="evidence" value="ECO:0007669"/>
    <property type="project" value="TreeGrafter"/>
</dbReference>
<feature type="domain" description="Transposase-associated" evidence="12">
    <location>
        <begin position="660"/>
        <end position="726"/>
    </location>
</feature>
<sequence>MDSSEADLDRIEAQRSTNVSHDQRKGPYFPQSRGDGATPPMGDTESVPEFLTNLRLSDLFAFHGEDIQMTPEIFSGMSAGNKECLERLKSHGTPIMARLKSDTGDSILHLAATWGHVELVKEIVSEYPSLLLEQNSSGQTPLHVAAHGGHTTVIEALVALVTFASARLCNEESERLNPYVLKDKDGNTALHYAIEGHYFEMATCLVNANKDAPFLGNNKGVSSLFVAIDTGDVSLVKEILKIRGNKDLKGKKSNLESKLQGKKHLAHVALLAKSIDVLDVILDEYPNLMYERDRDGWTCLSLAAYIGYYEGVCNLLDRSKESVYLCNNDGSFPIHTAAENGDKRIVKEILRSCPDSKHLLNKLGQNVLHIAAKNGNYWISEMLAYNKDMIHLGVGQDVDGNTPLHLAVMNWHFRSITCLANSSKILKVRNKSGLRARNIAELELKPNYIFEERWTLALLLYAIHQNGFEDVHSLTRPAEPLDSKNNRDYVNTLLLVAALVATMTFAAGFTIPGGFNSSAPNLGRATLATNPTLFIFLLLDILAMQSSVATIGTLIWAQLGDRELIRSSLNVALPLLLFSLLCMPLAFLFGVVTAIGHVKWLLVIICIISVLFFGWAIFVLGPHVMLQQPYVSPNYAGGFLVTFMEFKDVFGFFVILIKADPAYQRGASDFVRVVSAALVDGDMIVCPCIDCRNIDRHIGSVVVDHLVRRGMDEDYKRRSDWYHHGELNSGVEGDSKFSQMDEIYGLYQAAEFMDDDFVGDDEPDETADCENKKEDDFFAKLADAATPLYPSCVNHSKLSAIVSLFRLKTQNGWSDKSFNDLLETLSGMLPKDNVLHTSLYDVKKFFKSFDMGYQKIDACVNDCCLFRKKYKDLENCPKCKASRWKTNTVNGEVKKGVPQKVLRYFPIIPRLKRMFRSEEMAKDLRWHHSNKSNDGKLRHPVDSVTWDQMNAKYPSFADEERNVRLGLSTDGFNPFDMKNNNYSCWPVLLVNYNLPPDLCMKKENIMLTLLIPGPQQPGNSIDVYLEPLIDDLIHLWNNGEMTYDAFSISTFNLKAMLLWTISDFPAYGNLAGCKCLEGVQPLEEQDQHPSEEQPVEAQPLEEQDQHPSEEQPVEAQPLEEQAQQPVEDQPGVNDGTDEHDHVAKPTRKRKRGPTRLRDIARNPNSRLKVNFTFMGEHYGHGSVKLSTYLGIIVREHVPVSIESWPKVPQDMKTMLWMSVKSRFEVEEDYQKKALIEQMGNLWRSHKSRVVREVNEATTLKDRMDLRPKNVTEAAWRKFVKLKTSPEFKVVSDSYKKRKSLQIPHTCSRKGMVRLAEDLKEERREKSDPSDVTRTDVWVRSRTRKDGTPVNTDAAEKIKKAAELVNSVETNEGQDTLVELLGPDNPGRMRAMGRNMTKTKLACFQVNHKCMVEMEKKQIHLQDKVNELENKLGKLQNQGQETEVGENSRSAARSVNKKAQPKCILIDWAGDDANVAEGRIISTDPEDVVNGTRLGPLDYKVLVETATVPEAFLWRNAMGMSTIEESVGHMIACPATKCVSLEQGVQEEDMAPLGTRANSLNKCKLLDLSNDDVVVAEGRWTTQDRRALVNGLSLGPKAVKVFVDVVHEANTFIWRPTMDVTYIEDCLMSFVAWPFNKVVFENNPDGTGRLSPIQNYASTQTAHGKSASSSQKSTATGSKSQPAHGRSASASKKSAATGSKSHMQPISASCEKSPTTVPKSNAVETQTAAPSPLRRSPRKKGAIQENQKCMLLDIKERKQVVAEGRVISTDPERRVHCAPLGLNAAQVLVDIVQVDDAAVWRTSYEIEYMKDALGSFIAWPTDNLVMY</sequence>
<feature type="transmembrane region" description="Helical" evidence="9">
    <location>
        <begin position="533"/>
        <end position="557"/>
    </location>
</feature>
<dbReference type="FunFam" id="1.25.40.20:FF:000515">
    <property type="entry name" value="Ankyrin repeat family protein"/>
    <property type="match status" value="1"/>
</dbReference>
<keyword evidence="6 9" id="KW-0472">Membrane</keyword>
<feature type="domain" description="Transposase Tnp1/En/Spm-like" evidence="10">
    <location>
        <begin position="1463"/>
        <end position="1525"/>
    </location>
</feature>
<dbReference type="InterPro" id="IPR004242">
    <property type="entry name" value="Transposase_21"/>
</dbReference>
<gene>
    <name evidence="14" type="ORF">ISN45_Aa07g029000</name>
</gene>
<keyword evidence="5 7" id="KW-0040">ANK repeat</keyword>
<feature type="region of interest" description="Disordered" evidence="8">
    <location>
        <begin position="1319"/>
        <end position="1352"/>
    </location>
</feature>
<evidence type="ECO:0000313" key="15">
    <source>
        <dbReference type="Proteomes" id="UP000694240"/>
    </source>
</evidence>
<protein>
    <submittedName>
        <fullName evidence="14">Ankyrin repeat-containing domain</fullName>
    </submittedName>
</protein>
<feature type="transmembrane region" description="Helical" evidence="9">
    <location>
        <begin position="493"/>
        <end position="513"/>
    </location>
</feature>
<evidence type="ECO:0000256" key="7">
    <source>
        <dbReference type="PROSITE-ProRule" id="PRU00023"/>
    </source>
</evidence>
<dbReference type="Pfam" id="PF00023">
    <property type="entry name" value="Ank"/>
    <property type="match status" value="1"/>
</dbReference>
<feature type="compositionally biased region" description="Polar residues" evidence="8">
    <location>
        <begin position="1435"/>
        <end position="1452"/>
    </location>
</feature>
<evidence type="ECO:0000313" key="14">
    <source>
        <dbReference type="EMBL" id="KAG7542962.1"/>
    </source>
</evidence>
<feature type="transmembrane region" description="Helical" evidence="9">
    <location>
        <begin position="600"/>
        <end position="621"/>
    </location>
</feature>
<feature type="transmembrane region" description="Helical" evidence="9">
    <location>
        <begin position="569"/>
        <end position="594"/>
    </location>
</feature>
<feature type="transmembrane region" description="Helical" evidence="9">
    <location>
        <begin position="633"/>
        <end position="657"/>
    </location>
</feature>
<evidence type="ECO:0000259" key="11">
    <source>
        <dbReference type="Pfam" id="PF13962"/>
    </source>
</evidence>
<dbReference type="InterPro" id="IPR004252">
    <property type="entry name" value="Probable_transposase_24"/>
</dbReference>
<dbReference type="InterPro" id="IPR029480">
    <property type="entry name" value="Transpos_assoc"/>
</dbReference>
<keyword evidence="2 9" id="KW-0812">Transmembrane</keyword>
<evidence type="ECO:0000256" key="1">
    <source>
        <dbReference type="ARBA" id="ARBA00004141"/>
    </source>
</evidence>
<accession>A0A8T1Y709</accession>
<dbReference type="PANTHER" id="PTHR24186:SF46">
    <property type="entry name" value="PROTEIN ACCELERATED CELL DEATH 6-LIKE"/>
    <property type="match status" value="1"/>
</dbReference>
<evidence type="ECO:0000256" key="5">
    <source>
        <dbReference type="ARBA" id="ARBA00023043"/>
    </source>
</evidence>
<dbReference type="Pfam" id="PF13963">
    <property type="entry name" value="Transpos_assoc"/>
    <property type="match status" value="1"/>
</dbReference>
<dbReference type="InterPro" id="IPR058352">
    <property type="entry name" value="DUF8039"/>
</dbReference>
<dbReference type="InterPro" id="IPR002110">
    <property type="entry name" value="Ankyrin_rpt"/>
</dbReference>
<feature type="compositionally biased region" description="Low complexity" evidence="8">
    <location>
        <begin position="1663"/>
        <end position="1700"/>
    </location>
</feature>
<dbReference type="SMART" id="SM00248">
    <property type="entry name" value="ANK"/>
    <property type="match status" value="9"/>
</dbReference>
<keyword evidence="3" id="KW-0677">Repeat</keyword>
<comment type="caution">
    <text evidence="14">The sequence shown here is derived from an EMBL/GenBank/DDBJ whole genome shotgun (WGS) entry which is preliminary data.</text>
</comment>
<dbReference type="Pfam" id="PF12796">
    <property type="entry name" value="Ank_2"/>
    <property type="match status" value="2"/>
</dbReference>
<dbReference type="PROSITE" id="PS50297">
    <property type="entry name" value="ANK_REP_REGION"/>
    <property type="match status" value="1"/>
</dbReference>
<dbReference type="Pfam" id="PF03004">
    <property type="entry name" value="Transposase_24"/>
    <property type="match status" value="1"/>
</dbReference>
<name>A0A8T1Y709_9BRAS</name>
<evidence type="ECO:0000256" key="9">
    <source>
        <dbReference type="SAM" id="Phobius"/>
    </source>
</evidence>
<dbReference type="EMBL" id="JAEFBK010000012">
    <property type="protein sequence ID" value="KAG7542962.1"/>
    <property type="molecule type" value="Genomic_DNA"/>
</dbReference>
<dbReference type="InterPro" id="IPR026961">
    <property type="entry name" value="PGG_dom"/>
</dbReference>
<evidence type="ECO:0000256" key="8">
    <source>
        <dbReference type="SAM" id="MobiDB-lite"/>
    </source>
</evidence>
<feature type="repeat" description="ANK" evidence="7">
    <location>
        <begin position="137"/>
        <end position="158"/>
    </location>
</feature>
<dbReference type="PANTHER" id="PTHR24186">
    <property type="entry name" value="PROTEIN PHOSPHATASE 1 REGULATORY SUBUNIT"/>
    <property type="match status" value="1"/>
</dbReference>
<evidence type="ECO:0000259" key="10">
    <source>
        <dbReference type="Pfam" id="PF03017"/>
    </source>
</evidence>
<feature type="domain" description="DUF8039" evidence="13">
    <location>
        <begin position="1742"/>
        <end position="1822"/>
    </location>
</feature>
<dbReference type="PROSITE" id="PS50088">
    <property type="entry name" value="ANK_REPEAT"/>
    <property type="match status" value="2"/>
</dbReference>
<proteinExistence type="predicted"/>
<organism evidence="14 15">
    <name type="scientific">Arabidopsis thaliana x Arabidopsis arenosa</name>
    <dbReference type="NCBI Taxonomy" id="1240361"/>
    <lineage>
        <taxon>Eukaryota</taxon>
        <taxon>Viridiplantae</taxon>
        <taxon>Streptophyta</taxon>
        <taxon>Embryophyta</taxon>
        <taxon>Tracheophyta</taxon>
        <taxon>Spermatophyta</taxon>
        <taxon>Magnoliopsida</taxon>
        <taxon>eudicotyledons</taxon>
        <taxon>Gunneridae</taxon>
        <taxon>Pentapetalae</taxon>
        <taxon>rosids</taxon>
        <taxon>malvids</taxon>
        <taxon>Brassicales</taxon>
        <taxon>Brassicaceae</taxon>
        <taxon>Camelineae</taxon>
        <taxon>Arabidopsis</taxon>
    </lineage>
</organism>
<feature type="repeat" description="ANK" evidence="7">
    <location>
        <begin position="399"/>
        <end position="431"/>
    </location>
</feature>
<feature type="domain" description="DUF8039" evidence="13">
    <location>
        <begin position="1558"/>
        <end position="1639"/>
    </location>
</feature>
<evidence type="ECO:0000256" key="3">
    <source>
        <dbReference type="ARBA" id="ARBA00022737"/>
    </source>
</evidence>
<feature type="region of interest" description="Disordered" evidence="8">
    <location>
        <begin position="1657"/>
        <end position="1743"/>
    </location>
</feature>
<feature type="compositionally biased region" description="Low complexity" evidence="8">
    <location>
        <begin position="1113"/>
        <end position="1127"/>
    </location>
</feature>
<evidence type="ECO:0000256" key="4">
    <source>
        <dbReference type="ARBA" id="ARBA00022989"/>
    </source>
</evidence>
<feature type="domain" description="PGG" evidence="11">
    <location>
        <begin position="484"/>
        <end position="592"/>
    </location>
</feature>
<reference evidence="14 15" key="1">
    <citation type="submission" date="2020-12" db="EMBL/GenBank/DDBJ databases">
        <title>Concerted genomic and epigenomic changes stabilize Arabidopsis allopolyploids.</title>
        <authorList>
            <person name="Chen Z."/>
        </authorList>
    </citation>
    <scope>NUCLEOTIDE SEQUENCE [LARGE SCALE GENOMIC DNA]</scope>
    <source>
        <strain evidence="14">Allo738</strain>
        <tissue evidence="14">Leaf</tissue>
    </source>
</reference>